<gene>
    <name evidence="2" type="ORF">PQO03_15405</name>
</gene>
<reference evidence="2 3" key="1">
    <citation type="submission" date="2023-02" db="EMBL/GenBank/DDBJ databases">
        <title>Genome sequence of Lentisphaera profundi SAORIC-696.</title>
        <authorList>
            <person name="Kim e."/>
            <person name="Cho J.-C."/>
            <person name="Choi A."/>
            <person name="Kang I."/>
        </authorList>
    </citation>
    <scope>NUCLEOTIDE SEQUENCE [LARGE SCALE GENOMIC DNA]</scope>
    <source>
        <strain evidence="2 3">SAORIC-696</strain>
    </source>
</reference>
<dbReference type="EMBL" id="CP117812">
    <property type="protein sequence ID" value="WDE99221.1"/>
    <property type="molecule type" value="Genomic_DNA"/>
</dbReference>
<dbReference type="PANTHER" id="PTHR43737:SF1">
    <property type="entry name" value="DUF1501 DOMAIN-CONTAINING PROTEIN"/>
    <property type="match status" value="1"/>
</dbReference>
<accession>A0ABY7W2J5</accession>
<dbReference type="Proteomes" id="UP001214250">
    <property type="component" value="Chromosome 2"/>
</dbReference>
<dbReference type="PANTHER" id="PTHR43737">
    <property type="entry name" value="BLL7424 PROTEIN"/>
    <property type="match status" value="1"/>
</dbReference>
<keyword evidence="3" id="KW-1185">Reference proteome</keyword>
<evidence type="ECO:0000313" key="2">
    <source>
        <dbReference type="EMBL" id="WDE99221.1"/>
    </source>
</evidence>
<name>A0ABY7W2J5_9BACT</name>
<dbReference type="Gene3D" id="3.40.720.10">
    <property type="entry name" value="Alkaline Phosphatase, subunit A"/>
    <property type="match status" value="1"/>
</dbReference>
<organism evidence="2 3">
    <name type="scientific">Lentisphaera profundi</name>
    <dbReference type="NCBI Taxonomy" id="1658616"/>
    <lineage>
        <taxon>Bacteria</taxon>
        <taxon>Pseudomonadati</taxon>
        <taxon>Lentisphaerota</taxon>
        <taxon>Lentisphaeria</taxon>
        <taxon>Lentisphaerales</taxon>
        <taxon>Lentisphaeraceae</taxon>
        <taxon>Lentisphaera</taxon>
    </lineage>
</organism>
<feature type="signal peptide" evidence="1">
    <location>
        <begin position="1"/>
        <end position="26"/>
    </location>
</feature>
<protein>
    <submittedName>
        <fullName evidence="2">DUF1501 domain-containing protein</fullName>
    </submittedName>
</protein>
<feature type="chain" id="PRO_5046526641" evidence="1">
    <location>
        <begin position="27"/>
        <end position="446"/>
    </location>
</feature>
<dbReference type="InterPro" id="IPR010869">
    <property type="entry name" value="DUF1501"/>
</dbReference>
<evidence type="ECO:0000313" key="3">
    <source>
        <dbReference type="Proteomes" id="UP001214250"/>
    </source>
</evidence>
<dbReference type="InterPro" id="IPR017850">
    <property type="entry name" value="Alkaline_phosphatase_core_sf"/>
</dbReference>
<dbReference type="SUPFAM" id="SSF53649">
    <property type="entry name" value="Alkaline phosphatase-like"/>
    <property type="match status" value="1"/>
</dbReference>
<sequence length="446" mass="49522">MIHSRRDFFRLSSAAALSGLHLNAFANKATPTGPHFKGTAKRVIFLNMTGAASHVDTFDYKPALFKQAGKRGKYGGKLLPPIKDFKRCGRSGLPISQLLPNISTHADKLCLLHGMSTDQPNHPQAQTKIHTGNVQFARPSLGAWIMYGLGSLNKSLPGFITLYPPSSRSANFSSAFLPSQYQGTAVGQAIRGNRANSGGDDFPNINNPQISKKLQRKQLDFIQNLNEQKLRNDKFNPNIKGIQDSYEMAYRMQDSMPEILDLSKESSKTQSLYGIGNETTDKFGRQCLLARRFAESGARFIELSHGSWDHHLNLKNDLPARCHEIDKPISGLLTDLKQRGLLKDTLVVWASEFGRTPESPNGDGRDHNPKGFTTWMAGGGVKGGFRYGSTDEMGYEAESGRMSIHDWHATILHILGLDHERLTYKYAGRDFRPTDVYGDVARDILS</sequence>
<dbReference type="RefSeq" id="WP_274154081.1">
    <property type="nucleotide sequence ID" value="NZ_CP117812.1"/>
</dbReference>
<proteinExistence type="predicted"/>
<keyword evidence="1" id="KW-0732">Signal</keyword>
<evidence type="ECO:0000256" key="1">
    <source>
        <dbReference type="SAM" id="SignalP"/>
    </source>
</evidence>
<dbReference type="Pfam" id="PF07394">
    <property type="entry name" value="DUF1501"/>
    <property type="match status" value="1"/>
</dbReference>